<dbReference type="Gene3D" id="2.60.40.1930">
    <property type="match status" value="1"/>
</dbReference>
<reference evidence="1" key="1">
    <citation type="submission" date="2020-12" db="EMBL/GenBank/DDBJ databases">
        <title>Bacterial novel species Mucilaginibacter sp. SD-g isolated from soil.</title>
        <authorList>
            <person name="Jung H.-Y."/>
        </authorList>
    </citation>
    <scope>NUCLEOTIDE SEQUENCE</scope>
    <source>
        <strain evidence="1">SD-g</strain>
    </source>
</reference>
<sequence length="901" mass="100690">MAFKTDAQNIDNLKNLLQKAQNYNSRFPKEKLYLQFDKSYYTPGDTIWFKTYLFNAATYTPSALSSKLYVELINDKDSVVNRFAVPLYTGLGQGTIFLDAKLHDGTYTVRSYSNWMQNFDKSTFFRKSFYIGKPAEKGSYLVNEQHTIKTVSTGNQIDLSIKLTDLDKLPLPYADIDLKITNGKKSLMHTKYRTTDDGSFNTSFVMPDKMDTDGLSMQITNKVSGTTTTFPFYPGGKLQNIDLQFMPEGGNIITGLRNKIAFKAIGEDGLSVAIKGMIFNNEDQQVGTFQSLHKGMGNFYLFAQPGQTYTAKYEINGTTHTVPLPLPKQTGIALAIHNITDPDSIRMFITTAPGIKADGNYTLIAQTNDGVYFGSHLNLNAGYDNIRIAKSKFPSGIVSFVILDSTYKPVCQRKIFINHHDQLTLEVATDSIKYQPNDSISVKLNVCDVAGNPVRGSFSVAVTDDSFVTNKKYNDNINSHLLLTSELKGNIEDPAWYFSDDPESAKALDDLMLTQGWTGFDWDTPDVFKTEPAFTAETDNEISGRLQKLFKKPIKDANVKLFSINKKYGIILADTVSNANGEFMFHGLPVVDTIAYTIHVTDKKGKEIAANIILNEFTPAPVTLTNTLRTMPWNVQTTDTLMLNYFNRKDQAQLQGINPSDVKGKLLKEVKIKGSKPMVRVGDEFGYVLKEIDEKELISSGKKSISELLYQKIANLHLSFIYRTDVFSKTSLHKYENYVAGLDLIADFYVDGQSAMRMYGFDSTGDPNGFKDFISGFINYLGADDVKDIKLLSGFRVFISVTTRSGKGLFTRTSPGTMAYRPVPFCMPLQFYRPRYGVKNADADTQRPTLHWEPNLITDAQGNATFSFYAADKPGSYTITIEGADMSGSFGYKTSKIHIGN</sequence>
<dbReference type="EMBL" id="JAEHFW010000003">
    <property type="protein sequence ID" value="MBK0381025.1"/>
    <property type="molecule type" value="Genomic_DNA"/>
</dbReference>
<evidence type="ECO:0000313" key="2">
    <source>
        <dbReference type="Proteomes" id="UP000613193"/>
    </source>
</evidence>
<comment type="caution">
    <text evidence="1">The sequence shown here is derived from an EMBL/GenBank/DDBJ whole genome shotgun (WGS) entry which is preliminary data.</text>
</comment>
<evidence type="ECO:0008006" key="3">
    <source>
        <dbReference type="Google" id="ProtNLM"/>
    </source>
</evidence>
<protein>
    <recommendedName>
        <fullName evidence="3">MG2 domain-containing protein</fullName>
    </recommendedName>
</protein>
<dbReference type="Proteomes" id="UP000613193">
    <property type="component" value="Unassembled WGS sequence"/>
</dbReference>
<keyword evidence="2" id="KW-1185">Reference proteome</keyword>
<gene>
    <name evidence="1" type="ORF">I5M19_16990</name>
</gene>
<dbReference type="AlphaFoldDB" id="A0A934UPD9"/>
<name>A0A934UPD9_9SPHI</name>
<proteinExistence type="predicted"/>
<dbReference type="RefSeq" id="WP_200067552.1">
    <property type="nucleotide sequence ID" value="NZ_JAEHFW010000003.1"/>
</dbReference>
<accession>A0A934UPD9</accession>
<evidence type="ECO:0000313" key="1">
    <source>
        <dbReference type="EMBL" id="MBK0381025.1"/>
    </source>
</evidence>
<organism evidence="1 2">
    <name type="scientific">Mucilaginibacter segetis</name>
    <dbReference type="NCBI Taxonomy" id="2793071"/>
    <lineage>
        <taxon>Bacteria</taxon>
        <taxon>Pseudomonadati</taxon>
        <taxon>Bacteroidota</taxon>
        <taxon>Sphingobacteriia</taxon>
        <taxon>Sphingobacteriales</taxon>
        <taxon>Sphingobacteriaceae</taxon>
        <taxon>Mucilaginibacter</taxon>
    </lineage>
</organism>